<evidence type="ECO:0000256" key="2">
    <source>
        <dbReference type="ARBA" id="ARBA00022771"/>
    </source>
</evidence>
<dbReference type="PROSITE" id="PS50119">
    <property type="entry name" value="ZF_BBOX"/>
    <property type="match status" value="1"/>
</dbReference>
<comment type="caution">
    <text evidence="7">The sequence shown here is derived from an EMBL/GenBank/DDBJ whole genome shotgun (WGS) entry which is preliminary data.</text>
</comment>
<dbReference type="CDD" id="cd19802">
    <property type="entry name" value="Bbox1_TRIM8-like"/>
    <property type="match status" value="1"/>
</dbReference>
<dbReference type="Gene3D" id="3.30.40.10">
    <property type="entry name" value="Zinc/RING finger domain, C3HC4 (zinc finger)"/>
    <property type="match status" value="1"/>
</dbReference>
<dbReference type="Gene3D" id="3.30.160.60">
    <property type="entry name" value="Classic Zinc Finger"/>
    <property type="match status" value="1"/>
</dbReference>
<dbReference type="InterPro" id="IPR013083">
    <property type="entry name" value="Znf_RING/FYVE/PHD"/>
</dbReference>
<dbReference type="EMBL" id="JBBPFD010000017">
    <property type="protein sequence ID" value="KAK7891656.1"/>
    <property type="molecule type" value="Genomic_DNA"/>
</dbReference>
<evidence type="ECO:0000256" key="4">
    <source>
        <dbReference type="PROSITE-ProRule" id="PRU00024"/>
    </source>
</evidence>
<dbReference type="SMART" id="SM00336">
    <property type="entry name" value="BBOX"/>
    <property type="match status" value="1"/>
</dbReference>
<proteinExistence type="predicted"/>
<dbReference type="PANTHER" id="PTHR25465:SF5">
    <property type="entry name" value="E3 UBIQUITIN_ISG15 LIGASE TRIM25-RELATED"/>
    <property type="match status" value="1"/>
</dbReference>
<dbReference type="Pfam" id="PF00643">
    <property type="entry name" value="zf-B_box"/>
    <property type="match status" value="1"/>
</dbReference>
<evidence type="ECO:0000259" key="6">
    <source>
        <dbReference type="PROSITE" id="PS50119"/>
    </source>
</evidence>
<organism evidence="7 8">
    <name type="scientific">Mugilogobius chulae</name>
    <name type="common">yellowstripe goby</name>
    <dbReference type="NCBI Taxonomy" id="88201"/>
    <lineage>
        <taxon>Eukaryota</taxon>
        <taxon>Metazoa</taxon>
        <taxon>Chordata</taxon>
        <taxon>Craniata</taxon>
        <taxon>Vertebrata</taxon>
        <taxon>Euteleostomi</taxon>
        <taxon>Actinopterygii</taxon>
        <taxon>Neopterygii</taxon>
        <taxon>Teleostei</taxon>
        <taxon>Neoteleostei</taxon>
        <taxon>Acanthomorphata</taxon>
        <taxon>Gobiaria</taxon>
        <taxon>Gobiiformes</taxon>
        <taxon>Gobioidei</taxon>
        <taxon>Gobiidae</taxon>
        <taxon>Gobionellinae</taxon>
        <taxon>Mugilogobius</taxon>
    </lineage>
</organism>
<dbReference type="AlphaFoldDB" id="A0AAW0N5V6"/>
<dbReference type="SUPFAM" id="SSF49899">
    <property type="entry name" value="Concanavalin A-like lectins/glucanases"/>
    <property type="match status" value="1"/>
</dbReference>
<dbReference type="Gene3D" id="2.60.120.920">
    <property type="match status" value="2"/>
</dbReference>
<dbReference type="GO" id="GO:0008270">
    <property type="term" value="F:zinc ion binding"/>
    <property type="evidence" value="ECO:0007669"/>
    <property type="project" value="UniProtKB-KW"/>
</dbReference>
<sequence>MKGVWSVYTVSVSHCLLKANRNKQVITERELAQDGGTDMSHLFGFTTESSDYSLWTQLLYDCIKSYWPEERYRFPCPQCRKRFRNRPALNKNIMLAELVEEMKKTAPPADCCAGPQDVSCDVCSGEKKLKAVKSCLQCLVSYCDTHLQPHHTVAVLQKHQLVAPSDKLQENICKQHNKLMELFCRTDQQLLCLLCSVDQHKGHDTVSSAAERAQRQAELEAKKNLLLQNLQDKEKDLQWLQQETQDISRSAQRAVQRSRSSFREMVLLLKRRRFEQDINKLKRSIYEMEKLSKTPDHNQFIRHCPSLPTQRKETRIQTGLQWNFEDIQRSVTALIEKLQVVLRIRYVFEPLKYQDHPDRFTNWGQIVSKHGMMDRSYWEVDMSGANWVCVGPTSPRIGIYLDHSAGVLCFYSVFDKNTVALLHRVKTTFTQPLYAGIGLNNCGEAIIATLLLVQTAPLMMLPLVYLYPANICLLSCPIVCDK</sequence>
<dbReference type="Pfam" id="PF25600">
    <property type="entry name" value="TRIM_CC"/>
    <property type="match status" value="1"/>
</dbReference>
<evidence type="ECO:0000256" key="5">
    <source>
        <dbReference type="SAM" id="Coils"/>
    </source>
</evidence>
<dbReference type="InterPro" id="IPR013320">
    <property type="entry name" value="ConA-like_dom_sf"/>
</dbReference>
<keyword evidence="8" id="KW-1185">Reference proteome</keyword>
<dbReference type="SUPFAM" id="SSF57845">
    <property type="entry name" value="B-box zinc-binding domain"/>
    <property type="match status" value="1"/>
</dbReference>
<keyword evidence="1" id="KW-0479">Metal-binding</keyword>
<dbReference type="Proteomes" id="UP001460270">
    <property type="component" value="Unassembled WGS sequence"/>
</dbReference>
<evidence type="ECO:0000256" key="1">
    <source>
        <dbReference type="ARBA" id="ARBA00022723"/>
    </source>
</evidence>
<evidence type="ECO:0000256" key="3">
    <source>
        <dbReference type="ARBA" id="ARBA00022833"/>
    </source>
</evidence>
<evidence type="ECO:0000313" key="7">
    <source>
        <dbReference type="EMBL" id="KAK7891656.1"/>
    </source>
</evidence>
<dbReference type="InterPro" id="IPR000315">
    <property type="entry name" value="Znf_B-box"/>
</dbReference>
<keyword evidence="3" id="KW-0862">Zinc</keyword>
<keyword evidence="2 4" id="KW-0863">Zinc-finger</keyword>
<protein>
    <recommendedName>
        <fullName evidence="6">B box-type domain-containing protein</fullName>
    </recommendedName>
</protein>
<accession>A0AAW0N5V6</accession>
<gene>
    <name evidence="7" type="ORF">WMY93_023619</name>
</gene>
<dbReference type="InterPro" id="IPR051051">
    <property type="entry name" value="E3_ubiq-ligase_TRIM/RNF"/>
</dbReference>
<feature type="domain" description="B box-type" evidence="6">
    <location>
        <begin position="168"/>
        <end position="208"/>
    </location>
</feature>
<evidence type="ECO:0000313" key="8">
    <source>
        <dbReference type="Proteomes" id="UP001460270"/>
    </source>
</evidence>
<dbReference type="CDD" id="cd19769">
    <property type="entry name" value="Bbox2_TRIM16-like"/>
    <property type="match status" value="1"/>
</dbReference>
<reference evidence="8" key="1">
    <citation type="submission" date="2024-04" db="EMBL/GenBank/DDBJ databases">
        <title>Salinicola lusitanus LLJ914,a marine bacterium isolated from the Okinawa Trough.</title>
        <authorList>
            <person name="Li J."/>
        </authorList>
    </citation>
    <scope>NUCLEOTIDE SEQUENCE [LARGE SCALE GENOMIC DNA]</scope>
</reference>
<dbReference type="PANTHER" id="PTHR25465">
    <property type="entry name" value="B-BOX DOMAIN CONTAINING"/>
    <property type="match status" value="1"/>
</dbReference>
<feature type="coiled-coil region" evidence="5">
    <location>
        <begin position="216"/>
        <end position="243"/>
    </location>
</feature>
<name>A0AAW0N5V6_9GOBI</name>
<dbReference type="InterPro" id="IPR058030">
    <property type="entry name" value="TRIM8/14/16/25/29/45/65_CC"/>
</dbReference>
<keyword evidence="5" id="KW-0175">Coiled coil</keyword>
<dbReference type="InterPro" id="IPR043136">
    <property type="entry name" value="B30.2/SPRY_sf"/>
</dbReference>